<evidence type="ECO:0000256" key="4">
    <source>
        <dbReference type="SAM" id="MobiDB-lite"/>
    </source>
</evidence>
<sequence length="305" mass="33670">MEIEAVEERLRENPDDLALWDEYGGRLRERGDTRGEMIRLERHRARTSPARRDPLTREIAALVKEHKATWDAELPQGATVVARRYGFATGVAVEWSDDAPVEIERVLRSPFVTALRIKPPEGSRDYWDEEGDDLDNGGEPLPSSDVDTGALATLNLGRLTELDLSYLRIGALGARTLAVSSYLRGDASPGRITTLDLRYCAVGDSGLQALAESPSFGGVRRLRLQRNRISAKGVPALHRFEHLVELDLRYNEIGAEGVRTLLDAPFAGSLVLLLLHRADVGDDGAALLARAPQLPPALRVLWRCL</sequence>
<dbReference type="Proteomes" id="UP001595872">
    <property type="component" value="Unassembled WGS sequence"/>
</dbReference>
<gene>
    <name evidence="5" type="ORF">ACFPCY_15625</name>
</gene>
<dbReference type="PANTHER" id="PTHR24113">
    <property type="entry name" value="RAN GTPASE-ACTIVATING PROTEIN 1"/>
    <property type="match status" value="1"/>
</dbReference>
<feature type="region of interest" description="Disordered" evidence="4">
    <location>
        <begin position="122"/>
        <end position="145"/>
    </location>
</feature>
<dbReference type="Pfam" id="PF13516">
    <property type="entry name" value="LRR_6"/>
    <property type="match status" value="2"/>
</dbReference>
<reference evidence="6" key="1">
    <citation type="journal article" date="2019" name="Int. J. Syst. Evol. Microbiol.">
        <title>The Global Catalogue of Microorganisms (GCM) 10K type strain sequencing project: providing services to taxonomists for standard genome sequencing and annotation.</title>
        <authorList>
            <consortium name="The Broad Institute Genomics Platform"/>
            <consortium name="The Broad Institute Genome Sequencing Center for Infectious Disease"/>
            <person name="Wu L."/>
            <person name="Ma J."/>
        </authorList>
    </citation>
    <scope>NUCLEOTIDE SEQUENCE [LARGE SCALE GENOMIC DNA]</scope>
    <source>
        <strain evidence="6">KLKA75</strain>
    </source>
</reference>
<dbReference type="EMBL" id="JBHSIT010000004">
    <property type="protein sequence ID" value="MFC4908757.1"/>
    <property type="molecule type" value="Genomic_DNA"/>
</dbReference>
<dbReference type="PANTHER" id="PTHR24113:SF12">
    <property type="entry name" value="RAN GTPASE-ACTIVATING PROTEIN 1"/>
    <property type="match status" value="1"/>
</dbReference>
<keyword evidence="6" id="KW-1185">Reference proteome</keyword>
<keyword evidence="2" id="KW-0433">Leucine-rich repeat</keyword>
<dbReference type="SMART" id="SM00368">
    <property type="entry name" value="LRR_RI"/>
    <property type="match status" value="3"/>
</dbReference>
<name>A0ABV9TX79_9ACTN</name>
<dbReference type="SUPFAM" id="SSF52047">
    <property type="entry name" value="RNI-like"/>
    <property type="match status" value="1"/>
</dbReference>
<organism evidence="5 6">
    <name type="scientific">Actinomadura gamaensis</name>
    <dbReference type="NCBI Taxonomy" id="1763541"/>
    <lineage>
        <taxon>Bacteria</taxon>
        <taxon>Bacillati</taxon>
        <taxon>Actinomycetota</taxon>
        <taxon>Actinomycetes</taxon>
        <taxon>Streptosporangiales</taxon>
        <taxon>Thermomonosporaceae</taxon>
        <taxon>Actinomadura</taxon>
    </lineage>
</organism>
<comment type="caution">
    <text evidence="5">The sequence shown here is derived from an EMBL/GenBank/DDBJ whole genome shotgun (WGS) entry which is preliminary data.</text>
</comment>
<evidence type="ECO:0000256" key="1">
    <source>
        <dbReference type="ARBA" id="ARBA00022468"/>
    </source>
</evidence>
<dbReference type="InterPro" id="IPR001611">
    <property type="entry name" value="Leu-rich_rpt"/>
</dbReference>
<accession>A0ABV9TX79</accession>
<evidence type="ECO:0000313" key="6">
    <source>
        <dbReference type="Proteomes" id="UP001595872"/>
    </source>
</evidence>
<proteinExistence type="predicted"/>
<dbReference type="Gene3D" id="3.80.10.10">
    <property type="entry name" value="Ribonuclease Inhibitor"/>
    <property type="match status" value="2"/>
</dbReference>
<dbReference type="InterPro" id="IPR027038">
    <property type="entry name" value="RanGap"/>
</dbReference>
<evidence type="ECO:0000313" key="5">
    <source>
        <dbReference type="EMBL" id="MFC4908757.1"/>
    </source>
</evidence>
<evidence type="ECO:0000256" key="2">
    <source>
        <dbReference type="ARBA" id="ARBA00022614"/>
    </source>
</evidence>
<feature type="compositionally biased region" description="Acidic residues" evidence="4">
    <location>
        <begin position="127"/>
        <end position="136"/>
    </location>
</feature>
<protein>
    <submittedName>
        <fullName evidence="5">Uncharacterized protein</fullName>
    </submittedName>
</protein>
<evidence type="ECO:0000256" key="3">
    <source>
        <dbReference type="ARBA" id="ARBA00022737"/>
    </source>
</evidence>
<dbReference type="RefSeq" id="WP_378255689.1">
    <property type="nucleotide sequence ID" value="NZ_JBHSIT010000004.1"/>
</dbReference>
<keyword evidence="1" id="KW-0343">GTPase activation</keyword>
<dbReference type="InterPro" id="IPR032675">
    <property type="entry name" value="LRR_dom_sf"/>
</dbReference>
<keyword evidence="3" id="KW-0677">Repeat</keyword>